<name>A0ABZ1Z1U9_9NOCA</name>
<proteinExistence type="predicted"/>
<dbReference type="PANTHER" id="PTHR35585">
    <property type="entry name" value="HHE DOMAIN PROTEIN (AFU_ORTHOLOGUE AFUA_4G00730)"/>
    <property type="match status" value="1"/>
</dbReference>
<sequence length="188" mass="20994">MATGQKEDVVTLLLAQHELIKGLIEKVQVAQGAAKREPFEELVRALAVHESAEEEVVHPASRRTSVPASVVDDRLHEEEEAKRVLAELYDMGVQHKDFDTKFRSFAESVIEHADMEEKEEFDQLRQEISANESAVLADVVRVAEAVAPTRPHPEAGESALVNIVAGPPLALFDRIRDAVRDWRRKTEG</sequence>
<dbReference type="Gene3D" id="1.20.120.520">
    <property type="entry name" value="nmb1532 protein domain like"/>
    <property type="match status" value="1"/>
</dbReference>
<protein>
    <submittedName>
        <fullName evidence="2">Hemerythrin domain-containing protein</fullName>
    </submittedName>
</protein>
<dbReference type="Pfam" id="PF01814">
    <property type="entry name" value="Hemerythrin"/>
    <property type="match status" value="1"/>
</dbReference>
<keyword evidence="3" id="KW-1185">Reference proteome</keyword>
<reference evidence="2" key="1">
    <citation type="submission" date="2022-10" db="EMBL/GenBank/DDBJ databases">
        <title>The complete genomes of actinobacterial strains from the NBC collection.</title>
        <authorList>
            <person name="Joergensen T.S."/>
            <person name="Alvarez Arevalo M."/>
            <person name="Sterndorff E.B."/>
            <person name="Faurdal D."/>
            <person name="Vuksanovic O."/>
            <person name="Mourched A.-S."/>
            <person name="Charusanti P."/>
            <person name="Shaw S."/>
            <person name="Blin K."/>
            <person name="Weber T."/>
        </authorList>
    </citation>
    <scope>NUCLEOTIDE SEQUENCE</scope>
    <source>
        <strain evidence="2">NBC_01482</strain>
    </source>
</reference>
<gene>
    <name evidence="2" type="ORF">OG563_07635</name>
</gene>
<dbReference type="Proteomes" id="UP001432062">
    <property type="component" value="Chromosome"/>
</dbReference>
<accession>A0ABZ1Z1U9</accession>
<feature type="domain" description="Hemerythrin-like" evidence="1">
    <location>
        <begin position="9"/>
        <end position="123"/>
    </location>
</feature>
<evidence type="ECO:0000313" key="2">
    <source>
        <dbReference type="EMBL" id="WUV48066.1"/>
    </source>
</evidence>
<dbReference type="RefSeq" id="WP_327101098.1">
    <property type="nucleotide sequence ID" value="NZ_CP109149.1"/>
</dbReference>
<dbReference type="InterPro" id="IPR012312">
    <property type="entry name" value="Hemerythrin-like"/>
</dbReference>
<evidence type="ECO:0000313" key="3">
    <source>
        <dbReference type="Proteomes" id="UP001432062"/>
    </source>
</evidence>
<organism evidence="2 3">
    <name type="scientific">Nocardia vinacea</name>
    <dbReference type="NCBI Taxonomy" id="96468"/>
    <lineage>
        <taxon>Bacteria</taxon>
        <taxon>Bacillati</taxon>
        <taxon>Actinomycetota</taxon>
        <taxon>Actinomycetes</taxon>
        <taxon>Mycobacteriales</taxon>
        <taxon>Nocardiaceae</taxon>
        <taxon>Nocardia</taxon>
    </lineage>
</organism>
<dbReference type="PANTHER" id="PTHR35585:SF1">
    <property type="entry name" value="HHE DOMAIN PROTEIN (AFU_ORTHOLOGUE AFUA_4G00730)"/>
    <property type="match status" value="1"/>
</dbReference>
<evidence type="ECO:0000259" key="1">
    <source>
        <dbReference type="Pfam" id="PF01814"/>
    </source>
</evidence>
<dbReference type="EMBL" id="CP109441">
    <property type="protein sequence ID" value="WUV48066.1"/>
    <property type="molecule type" value="Genomic_DNA"/>
</dbReference>